<reference evidence="4" key="1">
    <citation type="submission" date="2011-09" db="EMBL/GenBank/DDBJ databases">
        <title>Complete sequence of Halovivax ruber XH-70.</title>
        <authorList>
            <consortium name="US DOE Joint Genome Institute"/>
            <person name="Lucas S."/>
            <person name="Han J."/>
            <person name="Lapidus A."/>
            <person name="Cheng J.-F."/>
            <person name="Goodwin L."/>
            <person name="Pitluck S."/>
            <person name="Peters L."/>
            <person name="Mikhailova N."/>
            <person name="Davenport K."/>
            <person name="Detter J.C."/>
            <person name="Han C."/>
            <person name="Tapia R."/>
            <person name="Land M."/>
            <person name="Hauser L."/>
            <person name="Kyrpides N."/>
            <person name="Ivanova N."/>
            <person name="Pagani I."/>
            <person name="Sproer C."/>
            <person name="Anderson I."/>
            <person name="Woyke T."/>
        </authorList>
    </citation>
    <scope>NUCLEOTIDE SEQUENCE</scope>
    <source>
        <strain evidence="4">XH-70</strain>
    </source>
</reference>
<accession>L0IAF5</accession>
<dbReference type="GeneID" id="14375589"/>
<feature type="compositionally biased region" description="Basic and acidic residues" evidence="1">
    <location>
        <begin position="266"/>
        <end position="289"/>
    </location>
</feature>
<gene>
    <name evidence="4" type="ordered locus">Halru_0281</name>
</gene>
<evidence type="ECO:0000313" key="5">
    <source>
        <dbReference type="Proteomes" id="UP000010846"/>
    </source>
</evidence>
<dbReference type="Pfam" id="PF24036">
    <property type="entry name" value="DUF7345"/>
    <property type="match status" value="1"/>
</dbReference>
<dbReference type="Pfam" id="PF24034">
    <property type="entry name" value="DUF7343"/>
    <property type="match status" value="1"/>
</dbReference>
<protein>
    <submittedName>
        <fullName evidence="4">Uncharacterized protein</fullName>
    </submittedName>
</protein>
<evidence type="ECO:0000259" key="2">
    <source>
        <dbReference type="Pfam" id="PF24034"/>
    </source>
</evidence>
<dbReference type="KEGG" id="hru:Halru_0281"/>
<dbReference type="STRING" id="797302.Halru_0281"/>
<feature type="region of interest" description="Disordered" evidence="1">
    <location>
        <begin position="253"/>
        <end position="289"/>
    </location>
</feature>
<proteinExistence type="predicted"/>
<name>L0IAF5_HALRX</name>
<feature type="domain" description="DUF7345" evidence="3">
    <location>
        <begin position="49"/>
        <end position="178"/>
    </location>
</feature>
<feature type="domain" description="DUF7343" evidence="2">
    <location>
        <begin position="288"/>
        <end position="349"/>
    </location>
</feature>
<dbReference type="InterPro" id="IPR055769">
    <property type="entry name" value="DUF7345"/>
</dbReference>
<evidence type="ECO:0000259" key="3">
    <source>
        <dbReference type="Pfam" id="PF24036"/>
    </source>
</evidence>
<evidence type="ECO:0000256" key="1">
    <source>
        <dbReference type="SAM" id="MobiDB-lite"/>
    </source>
</evidence>
<sequence>MAGSSDAGRRAVVAVAIIGLLAGGLLSPIVTGAAVAQQSQPETDNTVTRIEVTENGSAHWTVQIRTRLDTDQRVAEYAAFQDRFRNDTAQYLDPYRTRMRGVVANAANATDRRMQATAFTASTSIQEVPRRWGVVTYEFTWTNFAASENGQVTVGDVFQGGFFIADGDTLQVVTPDGYEVAHTDPAPDRRESGMVTWTGRQDFADGNPTVAIANTGQTDEGGAIAGTIVRIAVSGLLVVVLGLGGIVSYRRLTSDSDETPVPAEEAAERSESPPAAGEERDVEEREPVLTDEERVLDLLEANGGRIRQAVIAEECDWSASKTSRVVGELADEGVIEKLQLGRENLVSMPDEDE</sequence>
<dbReference type="RefSeq" id="WP_015299623.1">
    <property type="nucleotide sequence ID" value="NC_019964.1"/>
</dbReference>
<dbReference type="InterPro" id="IPR036390">
    <property type="entry name" value="WH_DNA-bd_sf"/>
</dbReference>
<organism evidence="4 5">
    <name type="scientific">Halovivax ruber (strain DSM 18193 / JCM 13892 / XH-70)</name>
    <dbReference type="NCBI Taxonomy" id="797302"/>
    <lineage>
        <taxon>Archaea</taxon>
        <taxon>Methanobacteriati</taxon>
        <taxon>Methanobacteriota</taxon>
        <taxon>Stenosarchaea group</taxon>
        <taxon>Halobacteria</taxon>
        <taxon>Halobacteriales</taxon>
        <taxon>Natrialbaceae</taxon>
        <taxon>Halovivax</taxon>
    </lineage>
</organism>
<dbReference type="Proteomes" id="UP000010846">
    <property type="component" value="Chromosome"/>
</dbReference>
<dbReference type="EMBL" id="CP003050">
    <property type="protein sequence ID" value="AGB14927.1"/>
    <property type="molecule type" value="Genomic_DNA"/>
</dbReference>
<dbReference type="SUPFAM" id="SSF46785">
    <property type="entry name" value="Winged helix' DNA-binding domain"/>
    <property type="match status" value="1"/>
</dbReference>
<keyword evidence="5" id="KW-1185">Reference proteome</keyword>
<evidence type="ECO:0000313" key="4">
    <source>
        <dbReference type="EMBL" id="AGB14927.1"/>
    </source>
</evidence>
<dbReference type="InterPro" id="IPR055767">
    <property type="entry name" value="DUF7343"/>
</dbReference>
<dbReference type="AlphaFoldDB" id="L0IAF5"/>
<dbReference type="eggNOG" id="arCOG00381">
    <property type="taxonomic scope" value="Archaea"/>
</dbReference>
<dbReference type="HOGENOM" id="CLU_048695_1_0_2"/>
<dbReference type="OrthoDB" id="27885at2157"/>